<dbReference type="PANTHER" id="PTHR30474">
    <property type="entry name" value="CELL CYCLE PROTEIN"/>
    <property type="match status" value="1"/>
</dbReference>
<evidence type="ECO:0000256" key="1">
    <source>
        <dbReference type="ARBA" id="ARBA00004141"/>
    </source>
</evidence>
<feature type="transmembrane region" description="Helical" evidence="6">
    <location>
        <begin position="164"/>
        <end position="183"/>
    </location>
</feature>
<dbReference type="InterPro" id="IPR001182">
    <property type="entry name" value="FtsW/RodA"/>
</dbReference>
<gene>
    <name evidence="7" type="ORF">UT63_C0080G0002</name>
</gene>
<feature type="transmembrane region" description="Helical" evidence="6">
    <location>
        <begin position="252"/>
        <end position="271"/>
    </location>
</feature>
<feature type="transmembrane region" description="Helical" evidence="6">
    <location>
        <begin position="55"/>
        <end position="73"/>
    </location>
</feature>
<dbReference type="InterPro" id="IPR018365">
    <property type="entry name" value="Cell_cycle_FtsW-rel_CS"/>
</dbReference>
<dbReference type="EMBL" id="LBXN01000080">
    <property type="protein sequence ID" value="KKR31165.1"/>
    <property type="molecule type" value="Genomic_DNA"/>
</dbReference>
<feature type="transmembrane region" description="Helical" evidence="6">
    <location>
        <begin position="141"/>
        <end position="157"/>
    </location>
</feature>
<feature type="transmembrane region" description="Helical" evidence="6">
    <location>
        <begin position="316"/>
        <end position="342"/>
    </location>
</feature>
<proteinExistence type="predicted"/>
<dbReference type="GO" id="GO:0032153">
    <property type="term" value="C:cell division site"/>
    <property type="evidence" value="ECO:0007669"/>
    <property type="project" value="TreeGrafter"/>
</dbReference>
<dbReference type="Pfam" id="PF01098">
    <property type="entry name" value="FTSW_RODA_SPOVE"/>
    <property type="match status" value="1"/>
</dbReference>
<dbReference type="PANTHER" id="PTHR30474:SF1">
    <property type="entry name" value="PEPTIDOGLYCAN GLYCOSYLTRANSFERASE MRDB"/>
    <property type="match status" value="1"/>
</dbReference>
<evidence type="ECO:0000256" key="5">
    <source>
        <dbReference type="ARBA" id="ARBA00023136"/>
    </source>
</evidence>
<evidence type="ECO:0000256" key="3">
    <source>
        <dbReference type="ARBA" id="ARBA00022960"/>
    </source>
</evidence>
<organism evidence="7 8">
    <name type="scientific">Candidatus Gottesmanbacteria bacterium GW2011_GWC2_39_8</name>
    <dbReference type="NCBI Taxonomy" id="1618450"/>
    <lineage>
        <taxon>Bacteria</taxon>
        <taxon>Candidatus Gottesmaniibacteriota</taxon>
    </lineage>
</organism>
<sequence length="343" mass="39396">MEILIPSFLLSVFGLFNLFGLNQDLFFKQLIFFLIAFIVYFIVKSMGRNFFKLNANFFYWLLIAILIITYIIGLEVKGSKRWLDLYFFNFQSSEFFKVVFVLFMANYFSRKKILENNLSFFLKSFLYFILPAFIIFKQPDLGNASVFAFIYFVMIIFSDQPKRFLLYLFSITGLLAPIGWFFLKSYQKARFASFLNPHLDIEGTAYNMIQAVITIGSGGFFGKGLGLSTQSRLYFLPENTTDFAFASLVEQFGFVGGFFVILLYGIIIYALAKKMVKYFFQNDTENKIKFLYCLGILSYFVFQVVINIGMNMGLLPIAGIALPFISYGGSSVLALMIGFALLP</sequence>
<dbReference type="GO" id="GO:0005886">
    <property type="term" value="C:plasma membrane"/>
    <property type="evidence" value="ECO:0007669"/>
    <property type="project" value="TreeGrafter"/>
</dbReference>
<dbReference type="Proteomes" id="UP000034539">
    <property type="component" value="Unassembled WGS sequence"/>
</dbReference>
<dbReference type="PROSITE" id="PS00428">
    <property type="entry name" value="FTSW_RODA_SPOVE"/>
    <property type="match status" value="1"/>
</dbReference>
<dbReference type="GO" id="GO:0051301">
    <property type="term" value="P:cell division"/>
    <property type="evidence" value="ECO:0007669"/>
    <property type="project" value="InterPro"/>
</dbReference>
<dbReference type="GO" id="GO:0008360">
    <property type="term" value="P:regulation of cell shape"/>
    <property type="evidence" value="ECO:0007669"/>
    <property type="project" value="UniProtKB-KW"/>
</dbReference>
<accession>A0A0G0S8U9</accession>
<keyword evidence="4 6" id="KW-1133">Transmembrane helix</keyword>
<comment type="caution">
    <text evidence="7">The sequence shown here is derived from an EMBL/GenBank/DDBJ whole genome shotgun (WGS) entry which is preliminary data.</text>
</comment>
<feature type="transmembrane region" description="Helical" evidence="6">
    <location>
        <begin position="25"/>
        <end position="43"/>
    </location>
</feature>
<feature type="transmembrane region" description="Helical" evidence="6">
    <location>
        <begin position="291"/>
        <end position="310"/>
    </location>
</feature>
<dbReference type="GO" id="GO:0015648">
    <property type="term" value="F:lipid-linked peptidoglycan transporter activity"/>
    <property type="evidence" value="ECO:0007669"/>
    <property type="project" value="TreeGrafter"/>
</dbReference>
<feature type="transmembrane region" description="Helical" evidence="6">
    <location>
        <begin position="117"/>
        <end position="135"/>
    </location>
</feature>
<feature type="transmembrane region" description="Helical" evidence="6">
    <location>
        <begin position="85"/>
        <end position="105"/>
    </location>
</feature>
<comment type="subcellular location">
    <subcellularLocation>
        <location evidence="1">Membrane</location>
        <topology evidence="1">Multi-pass membrane protein</topology>
    </subcellularLocation>
</comment>
<evidence type="ECO:0000256" key="4">
    <source>
        <dbReference type="ARBA" id="ARBA00022989"/>
    </source>
</evidence>
<evidence type="ECO:0000313" key="8">
    <source>
        <dbReference type="Proteomes" id="UP000034539"/>
    </source>
</evidence>
<evidence type="ECO:0000256" key="2">
    <source>
        <dbReference type="ARBA" id="ARBA00022692"/>
    </source>
</evidence>
<reference evidence="7 8" key="1">
    <citation type="journal article" date="2015" name="Nature">
        <title>rRNA introns, odd ribosomes, and small enigmatic genomes across a large radiation of phyla.</title>
        <authorList>
            <person name="Brown C.T."/>
            <person name="Hug L.A."/>
            <person name="Thomas B.C."/>
            <person name="Sharon I."/>
            <person name="Castelle C.J."/>
            <person name="Singh A."/>
            <person name="Wilkins M.J."/>
            <person name="Williams K.H."/>
            <person name="Banfield J.F."/>
        </authorList>
    </citation>
    <scope>NUCLEOTIDE SEQUENCE [LARGE SCALE GENOMIC DNA]</scope>
</reference>
<evidence type="ECO:0000256" key="6">
    <source>
        <dbReference type="SAM" id="Phobius"/>
    </source>
</evidence>
<keyword evidence="3" id="KW-0133">Cell shape</keyword>
<evidence type="ECO:0000313" key="7">
    <source>
        <dbReference type="EMBL" id="KKR31165.1"/>
    </source>
</evidence>
<dbReference type="AlphaFoldDB" id="A0A0G0S8U9"/>
<keyword evidence="5 6" id="KW-0472">Membrane</keyword>
<name>A0A0G0S8U9_9BACT</name>
<keyword evidence="2 6" id="KW-0812">Transmembrane</keyword>
<protein>
    <submittedName>
        <fullName evidence="7">Rod shape-determining protein RodA</fullName>
    </submittedName>
</protein>